<keyword evidence="2 3" id="KW-0560">Oxidoreductase</keyword>
<reference evidence="6" key="1">
    <citation type="submission" date="2023-06" db="EMBL/GenBank/DDBJ databases">
        <authorList>
            <person name="Noh H."/>
        </authorList>
    </citation>
    <scope>NUCLEOTIDE SEQUENCE</scope>
    <source>
        <strain evidence="6">DUCC20226</strain>
    </source>
</reference>
<feature type="domain" description="D-isomer specific 2-hydroxyacid dehydrogenase NAD-binding" evidence="5">
    <location>
        <begin position="150"/>
        <end position="323"/>
    </location>
</feature>
<evidence type="ECO:0000256" key="3">
    <source>
        <dbReference type="RuleBase" id="RU003719"/>
    </source>
</evidence>
<dbReference type="FunFam" id="3.40.50.720:FF:000026">
    <property type="entry name" value="Glyoxylate/hydroxypyruvate reductase B"/>
    <property type="match status" value="1"/>
</dbReference>
<dbReference type="Gene3D" id="3.40.50.720">
    <property type="entry name" value="NAD(P)-binding Rossmann-like Domain"/>
    <property type="match status" value="2"/>
</dbReference>
<dbReference type="InterPro" id="IPR050223">
    <property type="entry name" value="D-isomer_2-hydroxyacid_DH"/>
</dbReference>
<evidence type="ECO:0000313" key="6">
    <source>
        <dbReference type="EMBL" id="KAK2611564.1"/>
    </source>
</evidence>
<dbReference type="InterPro" id="IPR006139">
    <property type="entry name" value="D-isomer_2_OHA_DH_cat_dom"/>
</dbReference>
<dbReference type="InterPro" id="IPR006140">
    <property type="entry name" value="D-isomer_DH_NAD-bd"/>
</dbReference>
<evidence type="ECO:0000256" key="1">
    <source>
        <dbReference type="ARBA" id="ARBA00005854"/>
    </source>
</evidence>
<dbReference type="CDD" id="cd12168">
    <property type="entry name" value="Mand_dh_like"/>
    <property type="match status" value="1"/>
</dbReference>
<comment type="similarity">
    <text evidence="1 3">Belongs to the D-isomer specific 2-hydroxyacid dehydrogenase family.</text>
</comment>
<dbReference type="SUPFAM" id="SSF52283">
    <property type="entry name" value="Formate/glycerate dehydrogenase catalytic domain-like"/>
    <property type="match status" value="1"/>
</dbReference>
<proteinExistence type="inferred from homology"/>
<evidence type="ECO:0000259" key="5">
    <source>
        <dbReference type="Pfam" id="PF02826"/>
    </source>
</evidence>
<protein>
    <submittedName>
        <fullName evidence="6">Uncharacterized protein</fullName>
    </submittedName>
</protein>
<accession>A0AAD9SNH0</accession>
<dbReference type="GO" id="GO:0051287">
    <property type="term" value="F:NAD binding"/>
    <property type="evidence" value="ECO:0007669"/>
    <property type="project" value="InterPro"/>
</dbReference>
<dbReference type="PROSITE" id="PS00670">
    <property type="entry name" value="D_2_HYDROXYACID_DH_2"/>
    <property type="match status" value="1"/>
</dbReference>
<feature type="domain" description="D-isomer specific 2-hydroxyacid dehydrogenase catalytic" evidence="4">
    <location>
        <begin position="33"/>
        <end position="354"/>
    </location>
</feature>
<gene>
    <name evidence="6" type="ORF">N8I77_004897</name>
</gene>
<dbReference type="GO" id="GO:0005829">
    <property type="term" value="C:cytosol"/>
    <property type="evidence" value="ECO:0007669"/>
    <property type="project" value="TreeGrafter"/>
</dbReference>
<organism evidence="6 7">
    <name type="scientific">Phomopsis amygdali</name>
    <name type="common">Fusicoccum amygdali</name>
    <dbReference type="NCBI Taxonomy" id="1214568"/>
    <lineage>
        <taxon>Eukaryota</taxon>
        <taxon>Fungi</taxon>
        <taxon>Dikarya</taxon>
        <taxon>Ascomycota</taxon>
        <taxon>Pezizomycotina</taxon>
        <taxon>Sordariomycetes</taxon>
        <taxon>Sordariomycetidae</taxon>
        <taxon>Diaporthales</taxon>
        <taxon>Diaporthaceae</taxon>
        <taxon>Diaporthe</taxon>
    </lineage>
</organism>
<dbReference type="InterPro" id="IPR029752">
    <property type="entry name" value="D-isomer_DH_CS1"/>
</dbReference>
<dbReference type="SUPFAM" id="SSF51735">
    <property type="entry name" value="NAD(P)-binding Rossmann-fold domains"/>
    <property type="match status" value="1"/>
</dbReference>
<dbReference type="GO" id="GO:0016618">
    <property type="term" value="F:hydroxypyruvate reductase [NAD(P)H] activity"/>
    <property type="evidence" value="ECO:0007669"/>
    <property type="project" value="TreeGrafter"/>
</dbReference>
<evidence type="ECO:0000256" key="2">
    <source>
        <dbReference type="ARBA" id="ARBA00023002"/>
    </source>
</evidence>
<evidence type="ECO:0000313" key="7">
    <source>
        <dbReference type="Proteomes" id="UP001265746"/>
    </source>
</evidence>
<dbReference type="PANTHER" id="PTHR10996">
    <property type="entry name" value="2-HYDROXYACID DEHYDROGENASE-RELATED"/>
    <property type="match status" value="1"/>
</dbReference>
<dbReference type="InterPro" id="IPR029753">
    <property type="entry name" value="D-isomer_DH_CS"/>
</dbReference>
<dbReference type="GO" id="GO:0030267">
    <property type="term" value="F:glyoxylate reductase (NADPH) activity"/>
    <property type="evidence" value="ECO:0007669"/>
    <property type="project" value="TreeGrafter"/>
</dbReference>
<dbReference type="Pfam" id="PF00389">
    <property type="entry name" value="2-Hacid_dh"/>
    <property type="match status" value="1"/>
</dbReference>
<dbReference type="PROSITE" id="PS00671">
    <property type="entry name" value="D_2_HYDROXYACID_DH_3"/>
    <property type="match status" value="1"/>
</dbReference>
<keyword evidence="7" id="KW-1185">Reference proteome</keyword>
<name>A0AAD9SNH0_PHOAM</name>
<dbReference type="EMBL" id="JAUJFL010000002">
    <property type="protein sequence ID" value="KAK2611564.1"/>
    <property type="molecule type" value="Genomic_DNA"/>
</dbReference>
<dbReference type="Pfam" id="PF02826">
    <property type="entry name" value="2-Hacid_dh_C"/>
    <property type="match status" value="1"/>
</dbReference>
<evidence type="ECO:0000259" key="4">
    <source>
        <dbReference type="Pfam" id="PF00389"/>
    </source>
</evidence>
<dbReference type="AlphaFoldDB" id="A0AAD9SNH0"/>
<dbReference type="InterPro" id="IPR036291">
    <property type="entry name" value="NAD(P)-bd_dom_sf"/>
</dbReference>
<dbReference type="Proteomes" id="UP001265746">
    <property type="component" value="Unassembled WGS sequence"/>
</dbReference>
<sequence length="369" mass="40580">MRIIFQPKHMLYRAVVRPHIRQISTMSSSKPFILFFNPVRHAKAYYESLQDVARTEVVTSKSRDEFFEDLEGKYKDISVIYRTSASGASANQVAGKFDEEFIQHLPESCKHICHNGAGYDQIDPDACLRKGITLTYAPDAVTEATADLAIWLLLGALRQLNPSLASLRAGNFKKGIDFGHDPQGKVLGILGMGRIGRAIKKRSDPFGLVTRYHNRRPVSEEEAAGAEYVSFEKLLAESDIISVNVPLNAGTKHLIGADEIARMKDGVVIVNTARGAIIDEAALADALESGKVAAVGLDVYEREPAINEKLLKQERALMVPHLGTHTTETLAKMEAWAMENARRAILGEPLLSPVPEHVKLQSKQTNGSA</sequence>
<dbReference type="PROSITE" id="PS00065">
    <property type="entry name" value="D_2_HYDROXYACID_DH_1"/>
    <property type="match status" value="1"/>
</dbReference>
<comment type="caution">
    <text evidence="6">The sequence shown here is derived from an EMBL/GenBank/DDBJ whole genome shotgun (WGS) entry which is preliminary data.</text>
</comment>
<dbReference type="PANTHER" id="PTHR10996:SF269">
    <property type="entry name" value="HYPOTHETICAL D-ISOMER SPECIFIC 2-HYDROXYACID DEHYDROGENASE (EUROFUNG)"/>
    <property type="match status" value="1"/>
</dbReference>